<dbReference type="EMBL" id="FM207858">
    <property type="protein sequence ID" value="CAR63719.1"/>
    <property type="molecule type" value="mRNA"/>
</dbReference>
<dbReference type="PANTHER" id="PTHR34228:SF5">
    <property type="entry name" value="PHOSPHOLIPASE A(2)-RELATED"/>
    <property type="match status" value="1"/>
</dbReference>
<name>C7TNX6_ANGCA</name>
<reference evidence="1" key="1">
    <citation type="submission" date="2008-08" db="EMBL/GenBank/DDBJ databases">
        <authorList>
            <person name="Zhan X.M."/>
        </authorList>
    </citation>
    <scope>NUCLEOTIDE SEQUENCE</scope>
</reference>
<protein>
    <recommendedName>
        <fullName evidence="2">Phospholipase A(2)</fullName>
    </recommendedName>
</protein>
<accession>C7TNX6</accession>
<reference evidence="1" key="2">
    <citation type="journal article" date="2009" name="BMC Mol. Biol.">
        <title>Preliminary molecular characterization of the human pathogen Angiostrongylus cantonensis.</title>
        <authorList>
            <person name="He H."/>
            <person name="Cheng M."/>
            <person name="Yang X."/>
            <person name="Meng J."/>
            <person name="He A."/>
            <person name="Zheng X."/>
            <person name="Li Z."/>
            <person name="Guo P."/>
            <person name="Pan Z."/>
            <person name="Zhan X."/>
        </authorList>
    </citation>
    <scope>NUCLEOTIDE SEQUENCE</scope>
</reference>
<dbReference type="AlphaFoldDB" id="C7TNX6"/>
<dbReference type="InterPro" id="IPR053322">
    <property type="entry name" value="PLA2-like"/>
</dbReference>
<sequence>MVVYACSTGDKVHCTGTHATIAAVSIQIVQICVEHRRSYLMHLYITFLLMLVQVKNTDAWNCGIGPVSGAVSYLIAFPGDSIGVDHCCTEHDALIDDLHVAREEADRVFCQCLARKENWYTRHIVKPLFCTSVMLYTKWFEREETKEIPQ</sequence>
<evidence type="ECO:0000313" key="1">
    <source>
        <dbReference type="EMBL" id="CAR63719.1"/>
    </source>
</evidence>
<proteinExistence type="evidence at transcript level"/>
<dbReference type="PANTHER" id="PTHR34228">
    <property type="entry name" value="PROTEIN CBG09474-RELATED"/>
    <property type="match status" value="1"/>
</dbReference>
<evidence type="ECO:0008006" key="2">
    <source>
        <dbReference type="Google" id="ProtNLM"/>
    </source>
</evidence>
<organism evidence="1">
    <name type="scientific">Angiostrongylus cantonensis</name>
    <name type="common">Rat lungworm</name>
    <dbReference type="NCBI Taxonomy" id="6313"/>
    <lineage>
        <taxon>Eukaryota</taxon>
        <taxon>Metazoa</taxon>
        <taxon>Ecdysozoa</taxon>
        <taxon>Nematoda</taxon>
        <taxon>Chromadorea</taxon>
        <taxon>Rhabditida</taxon>
        <taxon>Rhabditina</taxon>
        <taxon>Rhabditomorpha</taxon>
        <taxon>Strongyloidea</taxon>
        <taxon>Metastrongylidae</taxon>
        <taxon>Angiostrongylus</taxon>
    </lineage>
</organism>